<dbReference type="InterPro" id="IPR007330">
    <property type="entry name" value="MIT_dom"/>
</dbReference>
<dbReference type="OrthoDB" id="10434611at2759"/>
<reference evidence="2 3" key="1">
    <citation type="journal article" date="2014" name="Genome Biol. Evol.">
        <title>The secreted proteins of Achlya hypogyna and Thraustotheca clavata identify the ancestral oomycete secretome and reveal gene acquisitions by horizontal gene transfer.</title>
        <authorList>
            <person name="Misner I."/>
            <person name="Blouin N."/>
            <person name="Leonard G."/>
            <person name="Richards T.A."/>
            <person name="Lane C.E."/>
        </authorList>
    </citation>
    <scope>NUCLEOTIDE SEQUENCE [LARGE SCALE GENOMIC DNA]</scope>
    <source>
        <strain evidence="2 3">ATCC 48635</strain>
    </source>
</reference>
<keyword evidence="3" id="KW-1185">Reference proteome</keyword>
<dbReference type="Gene3D" id="1.20.58.80">
    <property type="entry name" value="Phosphotransferase system, lactose/cellobiose-type IIA subunit"/>
    <property type="match status" value="1"/>
</dbReference>
<dbReference type="Pfam" id="PF04212">
    <property type="entry name" value="MIT"/>
    <property type="match status" value="1"/>
</dbReference>
<feature type="domain" description="MIT" evidence="1">
    <location>
        <begin position="5"/>
        <end position="59"/>
    </location>
</feature>
<proteinExistence type="predicted"/>
<evidence type="ECO:0000259" key="1">
    <source>
        <dbReference type="Pfam" id="PF04212"/>
    </source>
</evidence>
<dbReference type="AlphaFoldDB" id="A0A1V9ZLJ4"/>
<dbReference type="EMBL" id="JNBR01000078">
    <property type="protein sequence ID" value="OQR98853.1"/>
    <property type="molecule type" value="Genomic_DNA"/>
</dbReference>
<gene>
    <name evidence="2" type="ORF">ACHHYP_07730</name>
</gene>
<organism evidence="2 3">
    <name type="scientific">Achlya hypogyna</name>
    <name type="common">Oomycete</name>
    <name type="synonym">Protoachlya hypogyna</name>
    <dbReference type="NCBI Taxonomy" id="1202772"/>
    <lineage>
        <taxon>Eukaryota</taxon>
        <taxon>Sar</taxon>
        <taxon>Stramenopiles</taxon>
        <taxon>Oomycota</taxon>
        <taxon>Saprolegniomycetes</taxon>
        <taxon>Saprolegniales</taxon>
        <taxon>Achlyaceae</taxon>
        <taxon>Achlya</taxon>
    </lineage>
</organism>
<dbReference type="SUPFAM" id="SSF116846">
    <property type="entry name" value="MIT domain"/>
    <property type="match status" value="1"/>
</dbReference>
<sequence>MNYGEAMTLVETAVAAEERGQYERAAQEYFMAASALQSAVQSESSPKIQQLLVVKAQQVEQWATNLFAWLAEGQPGAPPLRM</sequence>
<name>A0A1V9ZLJ4_ACHHY</name>
<accession>A0A1V9ZLJ4</accession>
<dbReference type="Proteomes" id="UP000243579">
    <property type="component" value="Unassembled WGS sequence"/>
</dbReference>
<protein>
    <recommendedName>
        <fullName evidence="1">MIT domain-containing protein</fullName>
    </recommendedName>
</protein>
<evidence type="ECO:0000313" key="2">
    <source>
        <dbReference type="EMBL" id="OQR98853.1"/>
    </source>
</evidence>
<evidence type="ECO:0000313" key="3">
    <source>
        <dbReference type="Proteomes" id="UP000243579"/>
    </source>
</evidence>
<dbReference type="InterPro" id="IPR036181">
    <property type="entry name" value="MIT_dom_sf"/>
</dbReference>
<comment type="caution">
    <text evidence="2">The sequence shown here is derived from an EMBL/GenBank/DDBJ whole genome shotgun (WGS) entry which is preliminary data.</text>
</comment>